<feature type="region of interest" description="Disordered" evidence="1">
    <location>
        <begin position="145"/>
        <end position="195"/>
    </location>
</feature>
<evidence type="ECO:0000313" key="4">
    <source>
        <dbReference type="EMBL" id="CAI6338628.1"/>
    </source>
</evidence>
<evidence type="ECO:0000256" key="2">
    <source>
        <dbReference type="SAM" id="Phobius"/>
    </source>
</evidence>
<dbReference type="PANTHER" id="PTHR44825:SF1">
    <property type="entry name" value="DNAJ HOMOLOG SUBFAMILY C MEMBER 4"/>
    <property type="match status" value="1"/>
</dbReference>
<protein>
    <recommendedName>
        <fullName evidence="3">J domain-containing protein</fullName>
    </recommendedName>
</protein>
<comment type="caution">
    <text evidence="4">The sequence shown here is derived from an EMBL/GenBank/DDBJ whole genome shotgun (WGS) entry which is preliminary data.</text>
</comment>
<name>A0A9W4XP60_9PLEO</name>
<keyword evidence="2" id="KW-0472">Membrane</keyword>
<keyword evidence="2" id="KW-1133">Transmembrane helix</keyword>
<keyword evidence="5" id="KW-1185">Reference proteome</keyword>
<dbReference type="OrthoDB" id="10250354at2759"/>
<dbReference type="Gene3D" id="1.10.287.110">
    <property type="entry name" value="DnaJ domain"/>
    <property type="match status" value="1"/>
</dbReference>
<dbReference type="SMART" id="SM00271">
    <property type="entry name" value="DnaJ"/>
    <property type="match status" value="1"/>
</dbReference>
<dbReference type="PRINTS" id="PR00625">
    <property type="entry name" value="JDOMAIN"/>
</dbReference>
<evidence type="ECO:0000313" key="5">
    <source>
        <dbReference type="Proteomes" id="UP001152607"/>
    </source>
</evidence>
<dbReference type="PROSITE" id="PS50076">
    <property type="entry name" value="DNAJ_2"/>
    <property type="match status" value="1"/>
</dbReference>
<proteinExistence type="predicted"/>
<dbReference type="InterPro" id="IPR036869">
    <property type="entry name" value="J_dom_sf"/>
</dbReference>
<organism evidence="4 5">
    <name type="scientific">Periconia digitata</name>
    <dbReference type="NCBI Taxonomy" id="1303443"/>
    <lineage>
        <taxon>Eukaryota</taxon>
        <taxon>Fungi</taxon>
        <taxon>Dikarya</taxon>
        <taxon>Ascomycota</taxon>
        <taxon>Pezizomycotina</taxon>
        <taxon>Dothideomycetes</taxon>
        <taxon>Pleosporomycetidae</taxon>
        <taxon>Pleosporales</taxon>
        <taxon>Massarineae</taxon>
        <taxon>Periconiaceae</taxon>
        <taxon>Periconia</taxon>
    </lineage>
</organism>
<accession>A0A9W4XP60</accession>
<dbReference type="PANTHER" id="PTHR44825">
    <property type="match status" value="1"/>
</dbReference>
<feature type="domain" description="J" evidence="3">
    <location>
        <begin position="69"/>
        <end position="134"/>
    </location>
</feature>
<gene>
    <name evidence="4" type="ORF">PDIGIT_LOCUS11758</name>
</gene>
<feature type="compositionally biased region" description="Polar residues" evidence="1">
    <location>
        <begin position="154"/>
        <end position="165"/>
    </location>
</feature>
<reference evidence="4" key="1">
    <citation type="submission" date="2023-01" db="EMBL/GenBank/DDBJ databases">
        <authorList>
            <person name="Van Ghelder C."/>
            <person name="Rancurel C."/>
        </authorList>
    </citation>
    <scope>NUCLEOTIDE SEQUENCE</scope>
    <source>
        <strain evidence="4">CNCM I-4278</strain>
    </source>
</reference>
<dbReference type="InterPro" id="IPR052763">
    <property type="entry name" value="DnaJ_C4"/>
</dbReference>
<dbReference type="AlphaFoldDB" id="A0A9W4XP60"/>
<dbReference type="SUPFAM" id="SSF46565">
    <property type="entry name" value="Chaperone J-domain"/>
    <property type="match status" value="1"/>
</dbReference>
<feature type="transmembrane region" description="Helical" evidence="2">
    <location>
        <begin position="280"/>
        <end position="306"/>
    </location>
</feature>
<dbReference type="EMBL" id="CAOQHR010000008">
    <property type="protein sequence ID" value="CAI6338628.1"/>
    <property type="molecule type" value="Genomic_DNA"/>
</dbReference>
<evidence type="ECO:0000256" key="1">
    <source>
        <dbReference type="SAM" id="MobiDB-lite"/>
    </source>
</evidence>
<dbReference type="CDD" id="cd06257">
    <property type="entry name" value="DnaJ"/>
    <property type="match status" value="1"/>
</dbReference>
<dbReference type="Pfam" id="PF00226">
    <property type="entry name" value="DnaJ"/>
    <property type="match status" value="1"/>
</dbReference>
<evidence type="ECO:0000259" key="3">
    <source>
        <dbReference type="PROSITE" id="PS50076"/>
    </source>
</evidence>
<dbReference type="Proteomes" id="UP001152607">
    <property type="component" value="Unassembled WGS sequence"/>
</dbReference>
<sequence>MSRFPLSIPRLPPRANTYASSRVPWLCASCLLRRRNAPQTRRLPFPSRATKQSDFHTSSSRRADASSANHYDVLQLAPTASAAEIKRQFYSLSKTHHPDRNPNDPTATTRFVAISEAYHTLSVPEKRTKYDVQLAQSQGSKKWAGEWRAAGEQSHPQGSYSSASFAGSRPASGLNKKRSTFRGPPPSFYKSGGYGKHGTKRAEYANYQQHRTEPRKDAGPESYGGFEGFGPGQTRHGDEVPHFNHRRHKETLEQIDKHIQTRRKAWTPPEMADEYRGGQLAHFLLVAGALGIIVCGGSVLGGMYNVKKAKT</sequence>
<feature type="region of interest" description="Disordered" evidence="1">
    <location>
        <begin position="41"/>
        <end position="66"/>
    </location>
</feature>
<keyword evidence="2" id="KW-0812">Transmembrane</keyword>
<dbReference type="InterPro" id="IPR001623">
    <property type="entry name" value="DnaJ_domain"/>
</dbReference>